<feature type="active site" description="Proton acceptor" evidence="4">
    <location>
        <position position="455"/>
    </location>
</feature>
<dbReference type="Gene3D" id="3.50.50.60">
    <property type="entry name" value="FAD/NAD(P)-binding domain"/>
    <property type="match status" value="2"/>
</dbReference>
<evidence type="ECO:0000256" key="3">
    <source>
        <dbReference type="ARBA" id="ARBA00022827"/>
    </source>
</evidence>
<dbReference type="Gene3D" id="3.30.390.30">
    <property type="match status" value="1"/>
</dbReference>
<reference evidence="9 10" key="1">
    <citation type="journal article" date="2016" name="Nat. Commun.">
        <title>Ectomycorrhizal ecology is imprinted in the genome of the dominant symbiotic fungus Cenococcum geophilum.</title>
        <authorList>
            <consortium name="DOE Joint Genome Institute"/>
            <person name="Peter M."/>
            <person name="Kohler A."/>
            <person name="Ohm R.A."/>
            <person name="Kuo A."/>
            <person name="Krutzmann J."/>
            <person name="Morin E."/>
            <person name="Arend M."/>
            <person name="Barry K.W."/>
            <person name="Binder M."/>
            <person name="Choi C."/>
            <person name="Clum A."/>
            <person name="Copeland A."/>
            <person name="Grisel N."/>
            <person name="Haridas S."/>
            <person name="Kipfer T."/>
            <person name="LaButti K."/>
            <person name="Lindquist E."/>
            <person name="Lipzen A."/>
            <person name="Maire R."/>
            <person name="Meier B."/>
            <person name="Mihaltcheva S."/>
            <person name="Molinier V."/>
            <person name="Murat C."/>
            <person name="Poggeler S."/>
            <person name="Quandt C.A."/>
            <person name="Sperisen C."/>
            <person name="Tritt A."/>
            <person name="Tisserant E."/>
            <person name="Crous P.W."/>
            <person name="Henrissat B."/>
            <person name="Nehls U."/>
            <person name="Egli S."/>
            <person name="Spatafora J.W."/>
            <person name="Grigoriev I.V."/>
            <person name="Martin F.M."/>
        </authorList>
    </citation>
    <scope>NUCLEOTIDE SEQUENCE [LARGE SCALE GENOMIC DNA]</scope>
    <source>
        <strain evidence="9 10">CBS 459.81</strain>
    </source>
</reference>
<dbReference type="PRINTS" id="PR00411">
    <property type="entry name" value="PNDRDTASEI"/>
</dbReference>
<feature type="binding site" evidence="5">
    <location>
        <position position="273"/>
    </location>
    <ligand>
        <name>NAD(+)</name>
        <dbReference type="ChEBI" id="CHEBI:57540"/>
    </ligand>
</feature>
<keyword evidence="5" id="KW-0547">Nucleotide-binding</keyword>
<keyword evidence="2" id="KW-0285">Flavoprotein</keyword>
<dbReference type="PANTHER" id="PTHR43014">
    <property type="entry name" value="MERCURIC REDUCTASE"/>
    <property type="match status" value="1"/>
</dbReference>
<dbReference type="InterPro" id="IPR016156">
    <property type="entry name" value="FAD/NAD-linked_Rdtase_dimer_sf"/>
</dbReference>
<gene>
    <name evidence="9" type="ORF">K432DRAFT_383839</name>
</gene>
<dbReference type="PIRSF" id="PIRSF000350">
    <property type="entry name" value="Mercury_reductase_MerA"/>
    <property type="match status" value="1"/>
</dbReference>
<feature type="domain" description="FAD/NAD(P)-binding" evidence="8">
    <location>
        <begin position="6"/>
        <end position="325"/>
    </location>
</feature>
<evidence type="ECO:0000259" key="7">
    <source>
        <dbReference type="Pfam" id="PF02852"/>
    </source>
</evidence>
<dbReference type="InterPro" id="IPR036188">
    <property type="entry name" value="FAD/NAD-bd_sf"/>
</dbReference>
<dbReference type="InterPro" id="IPR023753">
    <property type="entry name" value="FAD/NAD-binding_dom"/>
</dbReference>
<dbReference type="SUPFAM" id="SSF51905">
    <property type="entry name" value="FAD/NAD(P)-binding domain"/>
    <property type="match status" value="1"/>
</dbReference>
<protein>
    <submittedName>
        <fullName evidence="9">FAD/NAD(P)-binding domain-containing protein</fullName>
    </submittedName>
</protein>
<keyword evidence="5" id="KW-0520">NAD</keyword>
<proteinExistence type="inferred from homology"/>
<dbReference type="Pfam" id="PF02852">
    <property type="entry name" value="Pyr_redox_dim"/>
    <property type="match status" value="1"/>
</dbReference>
<comment type="similarity">
    <text evidence="1">Belongs to the class-I pyridine nucleotide-disulfide oxidoreductase family.</text>
</comment>
<feature type="binding site" evidence="5">
    <location>
        <position position="52"/>
    </location>
    <ligand>
        <name>FAD</name>
        <dbReference type="ChEBI" id="CHEBI:57692"/>
    </ligand>
</feature>
<dbReference type="Proteomes" id="UP000250266">
    <property type="component" value="Unassembled WGS sequence"/>
</dbReference>
<feature type="binding site" evidence="5">
    <location>
        <position position="314"/>
    </location>
    <ligand>
        <name>FAD</name>
        <dbReference type="ChEBI" id="CHEBI:57692"/>
    </ligand>
</feature>
<dbReference type="PANTHER" id="PTHR43014:SF2">
    <property type="entry name" value="MERCURIC REDUCTASE"/>
    <property type="match status" value="1"/>
</dbReference>
<dbReference type="GO" id="GO:0003955">
    <property type="term" value="F:NAD(P)H dehydrogenase (quinone) activity"/>
    <property type="evidence" value="ECO:0007669"/>
    <property type="project" value="TreeGrafter"/>
</dbReference>
<feature type="domain" description="Pyridine nucleotide-disulphide oxidoreductase dimerisation" evidence="7">
    <location>
        <begin position="356"/>
        <end position="463"/>
    </location>
</feature>
<comment type="cofactor">
    <cofactor evidence="5">
        <name>FAD</name>
        <dbReference type="ChEBI" id="CHEBI:57692"/>
    </cofactor>
    <text evidence="5">Binds 1 FAD per subunit.</text>
</comment>
<evidence type="ECO:0000256" key="1">
    <source>
        <dbReference type="ARBA" id="ARBA00007532"/>
    </source>
</evidence>
<dbReference type="InterPro" id="IPR001100">
    <property type="entry name" value="Pyr_nuc-diS_OxRdtase"/>
</dbReference>
<dbReference type="SUPFAM" id="SSF55424">
    <property type="entry name" value="FAD/NAD-linked reductases, dimerisation (C-terminal) domain"/>
    <property type="match status" value="1"/>
</dbReference>
<name>A0A8E2E704_9PEZI</name>
<dbReference type="GO" id="GO:0050660">
    <property type="term" value="F:flavin adenine dinucleotide binding"/>
    <property type="evidence" value="ECO:0007669"/>
    <property type="project" value="TreeGrafter"/>
</dbReference>
<dbReference type="OrthoDB" id="361797at2759"/>
<evidence type="ECO:0000256" key="2">
    <source>
        <dbReference type="ARBA" id="ARBA00022630"/>
    </source>
</evidence>
<organism evidence="9 10">
    <name type="scientific">Lepidopterella palustris CBS 459.81</name>
    <dbReference type="NCBI Taxonomy" id="1314670"/>
    <lineage>
        <taxon>Eukaryota</taxon>
        <taxon>Fungi</taxon>
        <taxon>Dikarya</taxon>
        <taxon>Ascomycota</taxon>
        <taxon>Pezizomycotina</taxon>
        <taxon>Dothideomycetes</taxon>
        <taxon>Pleosporomycetidae</taxon>
        <taxon>Mytilinidiales</taxon>
        <taxon>Argynnaceae</taxon>
        <taxon>Lepidopterella</taxon>
    </lineage>
</organism>
<dbReference type="AlphaFoldDB" id="A0A8E2E704"/>
<keyword evidence="3 5" id="KW-0274">FAD</keyword>
<feature type="disulfide bond" description="Redox-active" evidence="6">
    <location>
        <begin position="43"/>
        <end position="48"/>
    </location>
</feature>
<accession>A0A8E2E704</accession>
<evidence type="ECO:0000256" key="4">
    <source>
        <dbReference type="PIRSR" id="PIRSR000350-2"/>
    </source>
</evidence>
<sequence length="472" mass="50552">MPPTHYDAIVLGSGQSGTPLASALAASGRKTALVERAHIGGCCVNEGCTPTKTMIASGRVAYLARRAAQYGVHCGDVGIDMQRVRQRKRDIVTSFREGGEKRVREAGVEVIMGEARFVGSKTLRVAEIEMTAEMIFINTGERPARPDLEGLEEVERVEGRVLDSTSVQELGEVPGHLIVLGGGYIGLEFGQLFRRLGAKVTIVQKGTMVLGREDPEIAECVLGILRDDDIEVLLETSAVSVASSAESPIKLTVEGIDGKKSEIEGSHLLLAAGRTPNTDMLDLATAGIATDSRGHITVSPTLETSIPGIYALGDVHGGPAFTHISYDDFRIIRDNLLSTAPSTNPVHTTAAREKNIPYVCYTDPQMAHCGLHLHDIPRSPSRRILTASMPLSWVARALETDETRGMLKAVVDGDSGLILGFSAIGPEAGEMMAVVQMAMAGGIGWEGLREMVWAHPSWAEGLNNLWGTLKEV</sequence>
<evidence type="ECO:0000256" key="6">
    <source>
        <dbReference type="PIRSR" id="PIRSR000350-4"/>
    </source>
</evidence>
<keyword evidence="10" id="KW-1185">Reference proteome</keyword>
<dbReference type="PRINTS" id="PR00368">
    <property type="entry name" value="FADPNR"/>
</dbReference>
<evidence type="ECO:0000259" key="8">
    <source>
        <dbReference type="Pfam" id="PF07992"/>
    </source>
</evidence>
<dbReference type="Pfam" id="PF07992">
    <property type="entry name" value="Pyr_redox_2"/>
    <property type="match status" value="1"/>
</dbReference>
<evidence type="ECO:0000313" key="10">
    <source>
        <dbReference type="Proteomes" id="UP000250266"/>
    </source>
</evidence>
<evidence type="ECO:0000256" key="5">
    <source>
        <dbReference type="PIRSR" id="PIRSR000350-3"/>
    </source>
</evidence>
<evidence type="ECO:0000313" key="9">
    <source>
        <dbReference type="EMBL" id="OCK78473.1"/>
    </source>
</evidence>
<dbReference type="InterPro" id="IPR004099">
    <property type="entry name" value="Pyr_nucl-diS_OxRdtase_dimer"/>
</dbReference>
<feature type="binding site" evidence="5">
    <location>
        <begin position="181"/>
        <end position="188"/>
    </location>
    <ligand>
        <name>NAD(+)</name>
        <dbReference type="ChEBI" id="CHEBI:57540"/>
    </ligand>
</feature>
<dbReference type="EMBL" id="KV745057">
    <property type="protein sequence ID" value="OCK78473.1"/>
    <property type="molecule type" value="Genomic_DNA"/>
</dbReference>